<accession>A0A0F9GF05</accession>
<gene>
    <name evidence="1" type="ORF">LCGC14_1835610</name>
</gene>
<sequence length="101" mass="12016">MKKPWVKVYKVVEVNRRFIRPIRYSAVTYGPMRKRYYVHKTTRADVGGLLVFQRREDARRFKGQFPGLELWEAAARLPVVLPPTMAWLPTIPRLVLTLREY</sequence>
<evidence type="ECO:0000313" key="1">
    <source>
        <dbReference type="EMBL" id="KKL97328.1"/>
    </source>
</evidence>
<protein>
    <submittedName>
        <fullName evidence="1">Uncharacterized protein</fullName>
    </submittedName>
</protein>
<name>A0A0F9GF05_9ZZZZ</name>
<comment type="caution">
    <text evidence="1">The sequence shown here is derived from an EMBL/GenBank/DDBJ whole genome shotgun (WGS) entry which is preliminary data.</text>
</comment>
<feature type="non-terminal residue" evidence="1">
    <location>
        <position position="101"/>
    </location>
</feature>
<dbReference type="AlphaFoldDB" id="A0A0F9GF05"/>
<organism evidence="1">
    <name type="scientific">marine sediment metagenome</name>
    <dbReference type="NCBI Taxonomy" id="412755"/>
    <lineage>
        <taxon>unclassified sequences</taxon>
        <taxon>metagenomes</taxon>
        <taxon>ecological metagenomes</taxon>
    </lineage>
</organism>
<dbReference type="EMBL" id="LAZR01018195">
    <property type="protein sequence ID" value="KKL97328.1"/>
    <property type="molecule type" value="Genomic_DNA"/>
</dbReference>
<reference evidence="1" key="1">
    <citation type="journal article" date="2015" name="Nature">
        <title>Complex archaea that bridge the gap between prokaryotes and eukaryotes.</title>
        <authorList>
            <person name="Spang A."/>
            <person name="Saw J.H."/>
            <person name="Jorgensen S.L."/>
            <person name="Zaremba-Niedzwiedzka K."/>
            <person name="Martijn J."/>
            <person name="Lind A.E."/>
            <person name="van Eijk R."/>
            <person name="Schleper C."/>
            <person name="Guy L."/>
            <person name="Ettema T.J."/>
        </authorList>
    </citation>
    <scope>NUCLEOTIDE SEQUENCE</scope>
</reference>
<proteinExistence type="predicted"/>